<name>A0A9D1UGT4_9BACT</name>
<reference evidence="1" key="1">
    <citation type="journal article" date="2021" name="PeerJ">
        <title>Extensive microbial diversity within the chicken gut microbiome revealed by metagenomics and culture.</title>
        <authorList>
            <person name="Gilroy R."/>
            <person name="Ravi A."/>
            <person name="Getino M."/>
            <person name="Pursley I."/>
            <person name="Horton D.L."/>
            <person name="Alikhan N.F."/>
            <person name="Baker D."/>
            <person name="Gharbi K."/>
            <person name="Hall N."/>
            <person name="Watson M."/>
            <person name="Adriaenssens E.M."/>
            <person name="Foster-Nyarko E."/>
            <person name="Jarju S."/>
            <person name="Secka A."/>
            <person name="Antonio M."/>
            <person name="Oren A."/>
            <person name="Chaudhuri R.R."/>
            <person name="La Ragione R."/>
            <person name="Hildebrand F."/>
            <person name="Pallen M.J."/>
        </authorList>
    </citation>
    <scope>NUCLEOTIDE SEQUENCE</scope>
    <source>
        <strain evidence="1">Gambia16-930</strain>
    </source>
</reference>
<proteinExistence type="predicted"/>
<dbReference type="Proteomes" id="UP000824267">
    <property type="component" value="Unassembled WGS sequence"/>
</dbReference>
<comment type="caution">
    <text evidence="1">The sequence shown here is derived from an EMBL/GenBank/DDBJ whole genome shotgun (WGS) entry which is preliminary data.</text>
</comment>
<protein>
    <submittedName>
        <fullName evidence="1">Uncharacterized protein</fullName>
    </submittedName>
</protein>
<gene>
    <name evidence="1" type="ORF">IAC47_00955</name>
</gene>
<accession>A0A9D1UGT4</accession>
<evidence type="ECO:0000313" key="2">
    <source>
        <dbReference type="Proteomes" id="UP000824267"/>
    </source>
</evidence>
<dbReference type="AlphaFoldDB" id="A0A9D1UGT4"/>
<dbReference type="EMBL" id="DXGG01000034">
    <property type="protein sequence ID" value="HIW86833.1"/>
    <property type="molecule type" value="Genomic_DNA"/>
</dbReference>
<evidence type="ECO:0000313" key="1">
    <source>
        <dbReference type="EMBL" id="HIW86833.1"/>
    </source>
</evidence>
<sequence length="260" mass="29976">MATNGIATTHDLVLKLRDRGFSMYQESQMEELYGLTTENCWVPPLNKCLCASDILGMYDTLDKNFYNKYIDSMWSDEREYYLLPYIQSGLYNSIISEYSTYKNGTYKIGYNVFGIPSSYKDNQLVKYSDIDLIIEVKIKHSRIVDNINAPRNVIMCTEMPTEQEYYAFQTNGNWNRIELHWINDANLDTNGYYVTYYPLSQGLRIGNPKANSGLANAFPDLTQQTINCYWLDGNQYVGWTPKPAFVGNVYIGGYFLNGTL</sequence>
<reference evidence="1" key="2">
    <citation type="submission" date="2021-04" db="EMBL/GenBank/DDBJ databases">
        <authorList>
            <person name="Gilroy R."/>
        </authorList>
    </citation>
    <scope>NUCLEOTIDE SEQUENCE</scope>
    <source>
        <strain evidence="1">Gambia16-930</strain>
    </source>
</reference>
<organism evidence="1 2">
    <name type="scientific">Candidatus Onthomorpha intestinigallinarum</name>
    <dbReference type="NCBI Taxonomy" id="2840880"/>
    <lineage>
        <taxon>Bacteria</taxon>
        <taxon>Pseudomonadati</taxon>
        <taxon>Bacteroidota</taxon>
        <taxon>Bacteroidia</taxon>
        <taxon>Bacteroidales</taxon>
        <taxon>Candidatus Onthomorpha</taxon>
    </lineage>
</organism>